<dbReference type="InterPro" id="IPR036390">
    <property type="entry name" value="WH_DNA-bd_sf"/>
</dbReference>
<dbReference type="EMBL" id="JACHHG010000005">
    <property type="protein sequence ID" value="MBB6098324.1"/>
    <property type="molecule type" value="Genomic_DNA"/>
</dbReference>
<dbReference type="InterPro" id="IPR036388">
    <property type="entry name" value="WH-like_DNA-bd_sf"/>
</dbReference>
<dbReference type="GO" id="GO:0006950">
    <property type="term" value="P:response to stress"/>
    <property type="evidence" value="ECO:0007669"/>
    <property type="project" value="TreeGrafter"/>
</dbReference>
<dbReference type="InterPro" id="IPR000835">
    <property type="entry name" value="HTH_MarR-typ"/>
</dbReference>
<name>A0A841I046_9DEIO</name>
<feature type="region of interest" description="Disordered" evidence="1">
    <location>
        <begin position="149"/>
        <end position="171"/>
    </location>
</feature>
<dbReference type="PANTHER" id="PTHR33164">
    <property type="entry name" value="TRANSCRIPTIONAL REGULATOR, MARR FAMILY"/>
    <property type="match status" value="1"/>
</dbReference>
<sequence length="171" mass="18986">MLEPQNSPPARDDLIQRLMHAMWSAGQAMKRDVAPLLAREHGMEFKHYVLLDRVASGALYPRELSTCLALPPSHISRVLDELSGHGLLRRSLDPHDSRRVRLEITPQGHALLEATRATMTQVVEQGLAAFSLEEVRTVTSALERIAAAMQESGNGPCPQPQRPEELEESQP</sequence>
<dbReference type="GO" id="GO:0003677">
    <property type="term" value="F:DNA binding"/>
    <property type="evidence" value="ECO:0007669"/>
    <property type="project" value="UniProtKB-KW"/>
</dbReference>
<keyword evidence="3" id="KW-0238">DNA-binding</keyword>
<dbReference type="Gene3D" id="1.10.10.10">
    <property type="entry name" value="Winged helix-like DNA-binding domain superfamily/Winged helix DNA-binding domain"/>
    <property type="match status" value="1"/>
</dbReference>
<dbReference type="SUPFAM" id="SSF46785">
    <property type="entry name" value="Winged helix' DNA-binding domain"/>
    <property type="match status" value="1"/>
</dbReference>
<feature type="domain" description="HTH marR-type" evidence="2">
    <location>
        <begin position="15"/>
        <end position="147"/>
    </location>
</feature>
<dbReference type="PANTHER" id="PTHR33164:SF43">
    <property type="entry name" value="HTH-TYPE TRANSCRIPTIONAL REPRESSOR YETL"/>
    <property type="match status" value="1"/>
</dbReference>
<keyword evidence="4" id="KW-1185">Reference proteome</keyword>
<organism evidence="3 4">
    <name type="scientific">Deinobacterium chartae</name>
    <dbReference type="NCBI Taxonomy" id="521158"/>
    <lineage>
        <taxon>Bacteria</taxon>
        <taxon>Thermotogati</taxon>
        <taxon>Deinococcota</taxon>
        <taxon>Deinococci</taxon>
        <taxon>Deinococcales</taxon>
        <taxon>Deinococcaceae</taxon>
        <taxon>Deinobacterium</taxon>
    </lineage>
</organism>
<reference evidence="3 4" key="1">
    <citation type="submission" date="2020-08" db="EMBL/GenBank/DDBJ databases">
        <title>Genomic Encyclopedia of Type Strains, Phase IV (KMG-IV): sequencing the most valuable type-strain genomes for metagenomic binning, comparative biology and taxonomic classification.</title>
        <authorList>
            <person name="Goeker M."/>
        </authorList>
    </citation>
    <scope>NUCLEOTIDE SEQUENCE [LARGE SCALE GENOMIC DNA]</scope>
    <source>
        <strain evidence="3 4">DSM 21458</strain>
    </source>
</reference>
<dbReference type="Proteomes" id="UP000569951">
    <property type="component" value="Unassembled WGS sequence"/>
</dbReference>
<proteinExistence type="predicted"/>
<dbReference type="PRINTS" id="PR00598">
    <property type="entry name" value="HTHMARR"/>
</dbReference>
<evidence type="ECO:0000313" key="4">
    <source>
        <dbReference type="Proteomes" id="UP000569951"/>
    </source>
</evidence>
<protein>
    <submittedName>
        <fullName evidence="3">DNA-binding MarR family transcriptional regulator</fullName>
    </submittedName>
</protein>
<accession>A0A841I046</accession>
<dbReference type="Pfam" id="PF12802">
    <property type="entry name" value="MarR_2"/>
    <property type="match status" value="1"/>
</dbReference>
<dbReference type="PROSITE" id="PS50995">
    <property type="entry name" value="HTH_MARR_2"/>
    <property type="match status" value="1"/>
</dbReference>
<dbReference type="AlphaFoldDB" id="A0A841I046"/>
<evidence type="ECO:0000256" key="1">
    <source>
        <dbReference type="SAM" id="MobiDB-lite"/>
    </source>
</evidence>
<dbReference type="GO" id="GO:0003700">
    <property type="term" value="F:DNA-binding transcription factor activity"/>
    <property type="evidence" value="ECO:0007669"/>
    <property type="project" value="InterPro"/>
</dbReference>
<gene>
    <name evidence="3" type="ORF">HNR42_001749</name>
</gene>
<dbReference type="RefSeq" id="WP_183986607.1">
    <property type="nucleotide sequence ID" value="NZ_JACHHG010000005.1"/>
</dbReference>
<comment type="caution">
    <text evidence="3">The sequence shown here is derived from an EMBL/GenBank/DDBJ whole genome shotgun (WGS) entry which is preliminary data.</text>
</comment>
<evidence type="ECO:0000259" key="2">
    <source>
        <dbReference type="PROSITE" id="PS50995"/>
    </source>
</evidence>
<evidence type="ECO:0000313" key="3">
    <source>
        <dbReference type="EMBL" id="MBB6098324.1"/>
    </source>
</evidence>
<dbReference type="SMART" id="SM00347">
    <property type="entry name" value="HTH_MARR"/>
    <property type="match status" value="1"/>
</dbReference>
<dbReference type="InterPro" id="IPR039422">
    <property type="entry name" value="MarR/SlyA-like"/>
</dbReference>